<feature type="transmembrane region" description="Helical" evidence="1">
    <location>
        <begin position="178"/>
        <end position="202"/>
    </location>
</feature>
<organism evidence="2 3">
    <name type="scientific">Haemonchus contortus</name>
    <name type="common">Barber pole worm</name>
    <dbReference type="NCBI Taxonomy" id="6289"/>
    <lineage>
        <taxon>Eukaryota</taxon>
        <taxon>Metazoa</taxon>
        <taxon>Ecdysozoa</taxon>
        <taxon>Nematoda</taxon>
        <taxon>Chromadorea</taxon>
        <taxon>Rhabditida</taxon>
        <taxon>Rhabditina</taxon>
        <taxon>Rhabditomorpha</taxon>
        <taxon>Strongyloidea</taxon>
        <taxon>Trichostrongylidae</taxon>
        <taxon>Haemonchus</taxon>
    </lineage>
</organism>
<feature type="transmembrane region" description="Helical" evidence="1">
    <location>
        <begin position="14"/>
        <end position="38"/>
    </location>
</feature>
<dbReference type="SUPFAM" id="SSF81321">
    <property type="entry name" value="Family A G protein-coupled receptor-like"/>
    <property type="match status" value="1"/>
</dbReference>
<dbReference type="OMA" id="IRCRREF"/>
<feature type="transmembrane region" description="Helical" evidence="1">
    <location>
        <begin position="231"/>
        <end position="253"/>
    </location>
</feature>
<keyword evidence="2" id="KW-1185">Reference proteome</keyword>
<keyword evidence="1" id="KW-0812">Transmembrane</keyword>
<dbReference type="WBParaSite" id="HCON_00123290-00001">
    <property type="protein sequence ID" value="HCON_00123290-00001"/>
    <property type="gene ID" value="HCON_00123290"/>
</dbReference>
<evidence type="ECO:0000256" key="1">
    <source>
        <dbReference type="SAM" id="Phobius"/>
    </source>
</evidence>
<evidence type="ECO:0000313" key="2">
    <source>
        <dbReference type="Proteomes" id="UP000025227"/>
    </source>
</evidence>
<accession>A0A7I4YN78</accession>
<dbReference type="PANTHER" id="PTHR23360">
    <property type="entry name" value="G-PROTEIN COUPLED RECEPTORS FAMILY 1 PROFILE DOMAIN-CONTAINING PROTEIN-RELATED"/>
    <property type="match status" value="1"/>
</dbReference>
<feature type="transmembrane region" description="Helical" evidence="1">
    <location>
        <begin position="265"/>
        <end position="282"/>
    </location>
</feature>
<sequence>MVYEELRSIFVNSIYAYLFEGAVVIILNVPLTVTMILVNKIRCRREFQVIIGLQITDVAIGTAFMLTGIYRYKMVLNFGSDIPIVLRSECTKELFVQLMTISYQMQGILSMVVAFDRLLAVTIPIKYIKFGNHYNIIIIATPCVTVLIPTVVNFLLTINDHSWVSALCLTREAVYPGFHAYILLMRMACIISSGLIYLYIVLRLKQHLAKHEKVCHRVDTTQLRNIRHSTVTVGLTTINALVFLFIPDIVAYFEIAGIHQNYATVLYSFYCVNVNLNFLILITRHKEIRQNFAYFVRVILLRRHPTATTAQSINKAASNVAPIRSGARLCKPDPYFISTNL</sequence>
<dbReference type="OrthoDB" id="5872702at2759"/>
<dbReference type="AlphaFoldDB" id="A0A7I4YN78"/>
<proteinExistence type="predicted"/>
<feature type="transmembrane region" description="Helical" evidence="1">
    <location>
        <begin position="94"/>
        <end position="115"/>
    </location>
</feature>
<name>A0A7I4YN78_HAECO</name>
<dbReference type="Gene3D" id="1.20.1070.10">
    <property type="entry name" value="Rhodopsin 7-helix transmembrane proteins"/>
    <property type="match status" value="1"/>
</dbReference>
<dbReference type="Pfam" id="PF10320">
    <property type="entry name" value="7TM_GPCR_Srsx"/>
    <property type="match status" value="1"/>
</dbReference>
<dbReference type="Proteomes" id="UP000025227">
    <property type="component" value="Unplaced"/>
</dbReference>
<feature type="transmembrane region" description="Helical" evidence="1">
    <location>
        <begin position="136"/>
        <end position="158"/>
    </location>
</feature>
<dbReference type="PANTHER" id="PTHR23360:SF19">
    <property type="entry name" value="G-PROTEIN COUPLED RECEPTORS FAMILY 1 PROFILE DOMAIN-CONTAINING PROTEIN"/>
    <property type="match status" value="1"/>
</dbReference>
<protein>
    <submittedName>
        <fullName evidence="3">G_PROTEIN_RECEP_F1_2 domain-containing protein</fullName>
    </submittedName>
</protein>
<reference evidence="3" key="1">
    <citation type="submission" date="2020-12" db="UniProtKB">
        <authorList>
            <consortium name="WormBaseParasite"/>
        </authorList>
    </citation>
    <scope>IDENTIFICATION</scope>
    <source>
        <strain evidence="3">MHco3</strain>
    </source>
</reference>
<keyword evidence="1" id="KW-1133">Transmembrane helix</keyword>
<evidence type="ECO:0000313" key="3">
    <source>
        <dbReference type="WBParaSite" id="HCON_00123290-00001"/>
    </source>
</evidence>
<keyword evidence="1" id="KW-0472">Membrane</keyword>
<dbReference type="InterPro" id="IPR047130">
    <property type="entry name" value="7TM_GPCR_Srsx_nematod"/>
</dbReference>
<dbReference type="InterPro" id="IPR019424">
    <property type="entry name" value="7TM_GPCR_Srsx"/>
</dbReference>
<feature type="transmembrane region" description="Helical" evidence="1">
    <location>
        <begin position="50"/>
        <end position="70"/>
    </location>
</feature>